<reference evidence="1" key="2">
    <citation type="submission" date="2021-01" db="UniProtKB">
        <authorList>
            <consortium name="EnsemblPlants"/>
        </authorList>
    </citation>
    <scope>IDENTIFICATION</scope>
</reference>
<reference evidence="1 2" key="1">
    <citation type="journal article" date="2016" name="G3 (Bethesda)">
        <title>First Draft Assembly and Annotation of the Genome of a California Endemic Oak Quercus lobata Nee (Fagaceae).</title>
        <authorList>
            <person name="Sork V.L."/>
            <person name="Fitz-Gibbon S.T."/>
            <person name="Puiu D."/>
            <person name="Crepeau M."/>
            <person name="Gugger P.F."/>
            <person name="Sherman R."/>
            <person name="Stevens K."/>
            <person name="Langley C.H."/>
            <person name="Pellegrini M."/>
            <person name="Salzberg S.L."/>
        </authorList>
    </citation>
    <scope>NUCLEOTIDE SEQUENCE [LARGE SCALE GENOMIC DNA]</scope>
    <source>
        <strain evidence="1 2">cv. SW786</strain>
    </source>
</reference>
<dbReference type="EnsemblPlants" id="QL04p029700:mrna">
    <property type="protein sequence ID" value="QL04p029700:mrna"/>
    <property type="gene ID" value="QL04p029700"/>
</dbReference>
<accession>A0A7N2LF02</accession>
<evidence type="ECO:0000313" key="1">
    <source>
        <dbReference type="EnsemblPlants" id="QL04p029700:mrna"/>
    </source>
</evidence>
<organism evidence="1 2">
    <name type="scientific">Quercus lobata</name>
    <name type="common">Valley oak</name>
    <dbReference type="NCBI Taxonomy" id="97700"/>
    <lineage>
        <taxon>Eukaryota</taxon>
        <taxon>Viridiplantae</taxon>
        <taxon>Streptophyta</taxon>
        <taxon>Embryophyta</taxon>
        <taxon>Tracheophyta</taxon>
        <taxon>Spermatophyta</taxon>
        <taxon>Magnoliopsida</taxon>
        <taxon>eudicotyledons</taxon>
        <taxon>Gunneridae</taxon>
        <taxon>Pentapetalae</taxon>
        <taxon>rosids</taxon>
        <taxon>fabids</taxon>
        <taxon>Fagales</taxon>
        <taxon>Fagaceae</taxon>
        <taxon>Quercus</taxon>
    </lineage>
</organism>
<sequence length="366" mass="43208">MNYGNTIVEIRREKCAIVAIQMPKYERSNKKRNLKFWGPQVERINGEIRENLVKFGCDYFWQEQNLSLERVLLSLSGRRGNVELRSVDRQKVDKLLKRGLTLEHIFSYSDEDDKKEFHGFEAAVGDLVREIMSRAKFRNMEDIQENSYSDEIFIGLLMCVKFYGRDLQMNIEQYTASVQDYIYELENAKLDVRDSGMTFWDLESEVVEMRNYMVSRNFAPILKSLFQKYGDISANSSLNPRTKTRFINIFGGVAHSMCNTEVTTDLLFNWWMNFKLVQHAGFNIRFAFDNLYKLAQSWFCLHREFLTNETLLDYHVQIRGLKTKFEELKVKQKQCVAFTKRKSLPEKKRLIADLELISNTPRPCFL</sequence>
<dbReference type="InParanoid" id="A0A7N2LF02"/>
<keyword evidence="2" id="KW-1185">Reference proteome</keyword>
<name>A0A7N2LF02_QUELO</name>
<evidence type="ECO:0000313" key="2">
    <source>
        <dbReference type="Proteomes" id="UP000594261"/>
    </source>
</evidence>
<proteinExistence type="predicted"/>
<dbReference type="Gramene" id="QL04p029700:mrna">
    <property type="protein sequence ID" value="QL04p029700:mrna"/>
    <property type="gene ID" value="QL04p029700"/>
</dbReference>
<dbReference type="AlphaFoldDB" id="A0A7N2LF02"/>
<protein>
    <submittedName>
        <fullName evidence="1">Uncharacterized protein</fullName>
    </submittedName>
</protein>
<dbReference type="Proteomes" id="UP000594261">
    <property type="component" value="Chromosome 4"/>
</dbReference>
<dbReference type="EMBL" id="LRBV02000004">
    <property type="status" value="NOT_ANNOTATED_CDS"/>
    <property type="molecule type" value="Genomic_DNA"/>
</dbReference>